<dbReference type="AlphaFoldDB" id="A0A915EQD4"/>
<keyword evidence="1" id="KW-1185">Reference proteome</keyword>
<dbReference type="Proteomes" id="UP000887574">
    <property type="component" value="Unplaced"/>
</dbReference>
<dbReference type="WBParaSite" id="jg7827">
    <property type="protein sequence ID" value="jg7827"/>
    <property type="gene ID" value="jg7827"/>
</dbReference>
<dbReference type="PANTHER" id="PTHR11739:SF8">
    <property type="entry name" value="CITRATE SYNTHASE, MITOCHONDRIAL"/>
    <property type="match status" value="1"/>
</dbReference>
<evidence type="ECO:0000313" key="2">
    <source>
        <dbReference type="WBParaSite" id="jg7827"/>
    </source>
</evidence>
<accession>A0A915EQD4</accession>
<dbReference type="InterPro" id="IPR016142">
    <property type="entry name" value="Citrate_synth-like_lrg_a-sub"/>
</dbReference>
<dbReference type="InterPro" id="IPR002020">
    <property type="entry name" value="Citrate_synthase"/>
</dbReference>
<dbReference type="SUPFAM" id="SSF48256">
    <property type="entry name" value="Citrate synthase"/>
    <property type="match status" value="1"/>
</dbReference>
<dbReference type="GO" id="GO:0005975">
    <property type="term" value="P:carbohydrate metabolic process"/>
    <property type="evidence" value="ECO:0007669"/>
    <property type="project" value="TreeGrafter"/>
</dbReference>
<dbReference type="GO" id="GO:0046912">
    <property type="term" value="F:acyltransferase activity, acyl groups converted into alkyl on transfer"/>
    <property type="evidence" value="ECO:0007669"/>
    <property type="project" value="InterPro"/>
</dbReference>
<evidence type="ECO:0000313" key="1">
    <source>
        <dbReference type="Proteomes" id="UP000887574"/>
    </source>
</evidence>
<dbReference type="PANTHER" id="PTHR11739">
    <property type="entry name" value="CITRATE SYNTHASE"/>
    <property type="match status" value="1"/>
</dbReference>
<sequence>MNSVNLKEVLAKKIPKHSKKVLALVETSVLDPEEGIRFRGYTISECQKLLPKPLPEAIWWLLTTGDIPSKE</sequence>
<reference evidence="2" key="1">
    <citation type="submission" date="2022-11" db="UniProtKB">
        <authorList>
            <consortium name="WormBaseParasite"/>
        </authorList>
    </citation>
    <scope>IDENTIFICATION</scope>
</reference>
<dbReference type="Gene3D" id="1.10.580.10">
    <property type="entry name" value="Citrate Synthase, domain 1"/>
    <property type="match status" value="1"/>
</dbReference>
<dbReference type="GO" id="GO:0006099">
    <property type="term" value="P:tricarboxylic acid cycle"/>
    <property type="evidence" value="ECO:0007669"/>
    <property type="project" value="TreeGrafter"/>
</dbReference>
<dbReference type="GO" id="GO:0005759">
    <property type="term" value="C:mitochondrial matrix"/>
    <property type="evidence" value="ECO:0007669"/>
    <property type="project" value="TreeGrafter"/>
</dbReference>
<protein>
    <submittedName>
        <fullName evidence="2">Citrate synthase</fullName>
    </submittedName>
</protein>
<dbReference type="InterPro" id="IPR036969">
    <property type="entry name" value="Citrate_synthase_sf"/>
</dbReference>
<name>A0A915EQD4_9BILA</name>
<proteinExistence type="predicted"/>
<organism evidence="1 2">
    <name type="scientific">Ditylenchus dipsaci</name>
    <dbReference type="NCBI Taxonomy" id="166011"/>
    <lineage>
        <taxon>Eukaryota</taxon>
        <taxon>Metazoa</taxon>
        <taxon>Ecdysozoa</taxon>
        <taxon>Nematoda</taxon>
        <taxon>Chromadorea</taxon>
        <taxon>Rhabditida</taxon>
        <taxon>Tylenchina</taxon>
        <taxon>Tylenchomorpha</taxon>
        <taxon>Sphaerularioidea</taxon>
        <taxon>Anguinidae</taxon>
        <taxon>Anguininae</taxon>
        <taxon>Ditylenchus</taxon>
    </lineage>
</organism>